<accession>A0ABR9JN28</accession>
<dbReference type="Proteomes" id="UP000627838">
    <property type="component" value="Unassembled WGS sequence"/>
</dbReference>
<organism evidence="3 4">
    <name type="scientific">Actinomadura algeriensis</name>
    <dbReference type="NCBI Taxonomy" id="1679523"/>
    <lineage>
        <taxon>Bacteria</taxon>
        <taxon>Bacillati</taxon>
        <taxon>Actinomycetota</taxon>
        <taxon>Actinomycetes</taxon>
        <taxon>Streptosporangiales</taxon>
        <taxon>Thermomonosporaceae</taxon>
        <taxon>Actinomadura</taxon>
    </lineage>
</organism>
<dbReference type="EMBL" id="JADBDZ010000001">
    <property type="protein sequence ID" value="MBE1531898.1"/>
    <property type="molecule type" value="Genomic_DNA"/>
</dbReference>
<keyword evidence="2" id="KW-0472">Membrane</keyword>
<evidence type="ECO:0000256" key="2">
    <source>
        <dbReference type="SAM" id="Phobius"/>
    </source>
</evidence>
<keyword evidence="2" id="KW-1133">Transmembrane helix</keyword>
<feature type="region of interest" description="Disordered" evidence="1">
    <location>
        <begin position="244"/>
        <end position="268"/>
    </location>
</feature>
<keyword evidence="4" id="KW-1185">Reference proteome</keyword>
<gene>
    <name evidence="3" type="ORF">H4W34_001731</name>
</gene>
<comment type="caution">
    <text evidence="3">The sequence shown here is derived from an EMBL/GenBank/DDBJ whole genome shotgun (WGS) entry which is preliminary data.</text>
</comment>
<dbReference type="RefSeq" id="WP_192758680.1">
    <property type="nucleotide sequence ID" value="NZ_JADBDZ010000001.1"/>
</dbReference>
<reference evidence="3 4" key="1">
    <citation type="submission" date="2020-10" db="EMBL/GenBank/DDBJ databases">
        <title>Sequencing the genomes of 1000 actinobacteria strains.</title>
        <authorList>
            <person name="Klenk H.-P."/>
        </authorList>
    </citation>
    <scope>NUCLEOTIDE SEQUENCE [LARGE SCALE GENOMIC DNA]</scope>
    <source>
        <strain evidence="3 4">DSM 46744</strain>
    </source>
</reference>
<protein>
    <recommendedName>
        <fullName evidence="5">DUF3558 domain-containing protein</fullName>
    </recommendedName>
</protein>
<proteinExistence type="predicted"/>
<evidence type="ECO:0000256" key="1">
    <source>
        <dbReference type="SAM" id="MobiDB-lite"/>
    </source>
</evidence>
<feature type="transmembrane region" description="Helical" evidence="2">
    <location>
        <begin position="20"/>
        <end position="40"/>
    </location>
</feature>
<sequence>MAEPEPAEPGPRFPAGRRRLVAIAAVVVAVVLGVTLAVVVRSGDEPPGIADGPLLKARAGADEIPAGRIVEKIPDDCGVSEATAARLAPGADPDPEKGGVFRQGGPGKCKWYSLDDGKAECDWCQGDFENERVLDVDISLAEGDRQTPISEAMERLRIGGPGTAPEPGPPQIVEGLGEEAVAHYSTATDMQGASVAFRVGNAVVTVRYRGWDRVRGEEKTISEKVALEGAFAAAAETAKSMGTSARPVVSEVRHPVTPPLPTVPRPCDTVPGKTVDKVARGAERKKGTPYVLAAVHDADLPVEGCVWEAGTPRSPEKGRSRTLTVSIGTARERVPGAGAYTATRHFQGVYRNQRAGEFPTLDTYTGFRPLAGPGDRAFAVIMRARNFAEGDVGLVVFRKRNVLVEVAYQGRDGETELRDRELIDAAYTVAVEIERTLES</sequence>
<name>A0ABR9JN28_9ACTN</name>
<keyword evidence="2" id="KW-0812">Transmembrane</keyword>
<evidence type="ECO:0000313" key="4">
    <source>
        <dbReference type="Proteomes" id="UP000627838"/>
    </source>
</evidence>
<evidence type="ECO:0008006" key="5">
    <source>
        <dbReference type="Google" id="ProtNLM"/>
    </source>
</evidence>
<evidence type="ECO:0000313" key="3">
    <source>
        <dbReference type="EMBL" id="MBE1531898.1"/>
    </source>
</evidence>